<keyword evidence="8" id="KW-1185">Reference proteome</keyword>
<dbReference type="GO" id="GO:0005737">
    <property type="term" value="C:cytoplasm"/>
    <property type="evidence" value="ECO:0007669"/>
    <property type="project" value="UniProtKB-SubCell"/>
</dbReference>
<dbReference type="Pfam" id="PF04969">
    <property type="entry name" value="CS"/>
    <property type="match status" value="1"/>
</dbReference>
<dbReference type="EMBL" id="KQ474088">
    <property type="protein sequence ID" value="KPV72293.1"/>
    <property type="molecule type" value="Genomic_DNA"/>
</dbReference>
<dbReference type="CDD" id="cd06467">
    <property type="entry name" value="p23_NUDC_like"/>
    <property type="match status" value="1"/>
</dbReference>
<evidence type="ECO:0000313" key="7">
    <source>
        <dbReference type="EMBL" id="KPV72293.1"/>
    </source>
</evidence>
<evidence type="ECO:0000313" key="8">
    <source>
        <dbReference type="Proteomes" id="UP000053890"/>
    </source>
</evidence>
<reference evidence="7 8" key="1">
    <citation type="journal article" date="2015" name="Front. Microbiol.">
        <title>Genome sequence of the plant growth promoting endophytic yeast Rhodotorula graminis WP1.</title>
        <authorList>
            <person name="Firrincieli A."/>
            <person name="Otillar R."/>
            <person name="Salamov A."/>
            <person name="Schmutz J."/>
            <person name="Khan Z."/>
            <person name="Redman R.S."/>
            <person name="Fleck N.D."/>
            <person name="Lindquist E."/>
            <person name="Grigoriev I.V."/>
            <person name="Doty S.L."/>
        </authorList>
    </citation>
    <scope>NUCLEOTIDE SEQUENCE [LARGE SCALE GENOMIC DNA]</scope>
    <source>
        <strain evidence="7 8">WP1</strain>
    </source>
</reference>
<evidence type="ECO:0000259" key="6">
    <source>
        <dbReference type="PROSITE" id="PS51203"/>
    </source>
</evidence>
<accession>A0A0N8PZG9</accession>
<dbReference type="PANTHER" id="PTHR21664">
    <property type="entry name" value="CHRONIC MYELOGENOUS LEUKEMIA TUMOR ANTIGEN 66"/>
    <property type="match status" value="1"/>
</dbReference>
<dbReference type="Proteomes" id="UP000053890">
    <property type="component" value="Unassembled WGS sequence"/>
</dbReference>
<evidence type="ECO:0000256" key="1">
    <source>
        <dbReference type="ARBA" id="ARBA00004123"/>
    </source>
</evidence>
<protein>
    <recommendedName>
        <fullName evidence="3">NudC domain-containing protein 1</fullName>
    </recommendedName>
</protein>
<organism evidence="7 8">
    <name type="scientific">Rhodotorula graminis (strain WP1)</name>
    <dbReference type="NCBI Taxonomy" id="578459"/>
    <lineage>
        <taxon>Eukaryota</taxon>
        <taxon>Fungi</taxon>
        <taxon>Dikarya</taxon>
        <taxon>Basidiomycota</taxon>
        <taxon>Pucciniomycotina</taxon>
        <taxon>Microbotryomycetes</taxon>
        <taxon>Sporidiobolales</taxon>
        <taxon>Sporidiobolaceae</taxon>
        <taxon>Rhodotorula</taxon>
    </lineage>
</organism>
<dbReference type="RefSeq" id="XP_018268342.1">
    <property type="nucleotide sequence ID" value="XM_018418188.1"/>
</dbReference>
<feature type="domain" description="CS" evidence="6">
    <location>
        <begin position="327"/>
        <end position="440"/>
    </location>
</feature>
<comment type="subcellular location">
    <subcellularLocation>
        <location evidence="2">Cytoplasm</location>
    </subcellularLocation>
    <subcellularLocation>
        <location evidence="1">Nucleus</location>
    </subcellularLocation>
</comment>
<evidence type="ECO:0000256" key="2">
    <source>
        <dbReference type="ARBA" id="ARBA00004496"/>
    </source>
</evidence>
<dbReference type="SUPFAM" id="SSF49764">
    <property type="entry name" value="HSP20-like chaperones"/>
    <property type="match status" value="1"/>
</dbReference>
<dbReference type="InterPro" id="IPR008978">
    <property type="entry name" value="HSP20-like_chaperone"/>
</dbReference>
<dbReference type="OMA" id="DTRFVHH"/>
<dbReference type="Gene3D" id="2.60.40.790">
    <property type="match status" value="1"/>
</dbReference>
<sequence length="740" mass="77518">MARVPPAGDKLSFQANHALLNPHFESYKLAQPPHPPTSHPLPAPFRLAALPDHARLSYNEVAARARHNHLAAGQRGDLVFVDGEGQLTALTLDPKTAVPTFHPLLRLPLDSTSSSSSSTVPEYPTALAVAPSLWIVSNGRGRLFLVRVDAASPSWTSSIEAEFELREGSDSATPFRLHAAEQVSDTDAVVLLSIVTKAAAPSPAAAPSSLPTPSSMAATTRHTISSTTQFIYLSARVSLASHVDAAAPQQLAVSWRLACHDLPSFVVYDRERDAFVVGAGSKLVHVQGGRGAAEQDEAREGVDGDDVLMTPARASTAAASALGPAVPRPPPFSWTQDKDSVTVAFPIPSDTPTSSIRLTFSRLYLTLHVSSSSAFAASSTGLPGGVGLPRVSHKRLWADIDPHTSVWTFDREAEGRDSSYGLLTLHLEKAHAGTRWSDVFASTPARDGGDGDAAAAAGPARIEELDPELEYEGVPESLDPSELAAITEQMEQWAQGLVRHGIAHSDEGLGSGIPTSLTGEEVDVEVDAESGRPFVVTWVEGATATTESSRPTLVHPHAAVPYELLSTPFPLAVDASPSSSSAPSYDGITVKHDVDGLLFTPPPASTAAYEWSHASTFPALAFVLATKRDTRFVHHLLPSPLSSSSTSAATSGAVLAFDAPALPTSGGASAPTRDGANCFVYLAPPPPVLGARARTGVQMVLRVGVPGAGALVGVAAVELEGGERAVVALCEREVVVVRVL</sequence>
<proteinExistence type="predicted"/>
<dbReference type="GeneID" id="28978636"/>
<keyword evidence="5" id="KW-0539">Nucleus</keyword>
<evidence type="ECO:0000256" key="3">
    <source>
        <dbReference type="ARBA" id="ARBA00018915"/>
    </source>
</evidence>
<dbReference type="STRING" id="578459.A0A0N8PZG9"/>
<evidence type="ECO:0000256" key="5">
    <source>
        <dbReference type="ARBA" id="ARBA00023242"/>
    </source>
</evidence>
<dbReference type="InterPro" id="IPR037895">
    <property type="entry name" value="NUDCD1"/>
</dbReference>
<dbReference type="InterPro" id="IPR007052">
    <property type="entry name" value="CS_dom"/>
</dbReference>
<gene>
    <name evidence="7" type="ORF">RHOBADRAFT_56104</name>
</gene>
<dbReference type="GO" id="GO:0005634">
    <property type="term" value="C:nucleus"/>
    <property type="evidence" value="ECO:0007669"/>
    <property type="project" value="UniProtKB-SubCell"/>
</dbReference>
<dbReference type="PROSITE" id="PS51203">
    <property type="entry name" value="CS"/>
    <property type="match status" value="1"/>
</dbReference>
<name>A0A0N8PZG9_RHOGW</name>
<dbReference type="PANTHER" id="PTHR21664:SF1">
    <property type="entry name" value="NUDC DOMAIN-CONTAINING PROTEIN 1"/>
    <property type="match status" value="1"/>
</dbReference>
<dbReference type="AlphaFoldDB" id="A0A0N8PZG9"/>
<keyword evidence="4" id="KW-0963">Cytoplasm</keyword>
<evidence type="ECO:0000256" key="4">
    <source>
        <dbReference type="ARBA" id="ARBA00022490"/>
    </source>
</evidence>
<dbReference type="OrthoDB" id="428655at2759"/>